<dbReference type="Proteomes" id="UP000292235">
    <property type="component" value="Chromosome"/>
</dbReference>
<name>A0A4P6Q3L2_9ACTN</name>
<keyword evidence="1" id="KW-0808">Transferase</keyword>
<keyword evidence="2" id="KW-0418">Kinase</keyword>
<accession>A0A4P6Q3L2</accession>
<evidence type="ECO:0000256" key="1">
    <source>
        <dbReference type="ARBA" id="ARBA00022679"/>
    </source>
</evidence>
<dbReference type="SUPFAM" id="SSF52172">
    <property type="entry name" value="CheY-like"/>
    <property type="match status" value="1"/>
</dbReference>
<dbReference type="AlphaFoldDB" id="A0A4P6Q3L2"/>
<dbReference type="RefSeq" id="WP_131097844.1">
    <property type="nucleotide sequence ID" value="NZ_CP036455.1"/>
</dbReference>
<evidence type="ECO:0000256" key="3">
    <source>
        <dbReference type="ARBA" id="ARBA00023015"/>
    </source>
</evidence>
<evidence type="ECO:0000313" key="6">
    <source>
        <dbReference type="EMBL" id="QBI53489.1"/>
    </source>
</evidence>
<dbReference type="OrthoDB" id="4629915at2"/>
<keyword evidence="7" id="KW-1185">Reference proteome</keyword>
<evidence type="ECO:0000256" key="2">
    <source>
        <dbReference type="ARBA" id="ARBA00022777"/>
    </source>
</evidence>
<evidence type="ECO:0000259" key="5">
    <source>
        <dbReference type="PROSITE" id="PS50921"/>
    </source>
</evidence>
<dbReference type="SUPFAM" id="SSF55781">
    <property type="entry name" value="GAF domain-like"/>
    <property type="match status" value="1"/>
</dbReference>
<feature type="domain" description="ANTAR" evidence="5">
    <location>
        <begin position="167"/>
        <end position="228"/>
    </location>
</feature>
<dbReference type="InterPro" id="IPR012074">
    <property type="entry name" value="GAF_ANTAR"/>
</dbReference>
<dbReference type="InterPro" id="IPR036388">
    <property type="entry name" value="WH-like_DNA-bd_sf"/>
</dbReference>
<keyword evidence="4" id="KW-0804">Transcription</keyword>
<dbReference type="SMART" id="SM00065">
    <property type="entry name" value="GAF"/>
    <property type="match status" value="1"/>
</dbReference>
<dbReference type="InterPro" id="IPR005561">
    <property type="entry name" value="ANTAR"/>
</dbReference>
<dbReference type="InterPro" id="IPR029016">
    <property type="entry name" value="GAF-like_dom_sf"/>
</dbReference>
<evidence type="ECO:0000256" key="4">
    <source>
        <dbReference type="ARBA" id="ARBA00023163"/>
    </source>
</evidence>
<dbReference type="InterPro" id="IPR003018">
    <property type="entry name" value="GAF"/>
</dbReference>
<sequence>MPEGGDRKRIDAYPRLFADMARELFAQGSTEELLQRIAQMAVEAIDGCEEAGIILVDRRKREFQAPAATCEMVRESDRAQMECNEGPCLDAARHEQSFRVDDMADESRWPCYRPRAVDLGIGAMLGFDLYTYEDHLGALDLYARTPGVFDDDAREVGWVFASHAALAIAGSQREATLREGYTTRQEIGEAVGIIMERRRLTDEQAFEVLKTYSMNANTKLREVARRITRTGEIPDV</sequence>
<dbReference type="Pfam" id="PF13185">
    <property type="entry name" value="GAF_2"/>
    <property type="match status" value="1"/>
</dbReference>
<dbReference type="GO" id="GO:0016301">
    <property type="term" value="F:kinase activity"/>
    <property type="evidence" value="ECO:0007669"/>
    <property type="project" value="UniProtKB-KW"/>
</dbReference>
<dbReference type="KEGG" id="strr:EKD16_08475"/>
<dbReference type="PIRSF" id="PIRSF036625">
    <property type="entry name" value="GAF_ANTAR"/>
    <property type="match status" value="1"/>
</dbReference>
<dbReference type="Pfam" id="PF03861">
    <property type="entry name" value="ANTAR"/>
    <property type="match status" value="1"/>
</dbReference>
<dbReference type="PROSITE" id="PS50921">
    <property type="entry name" value="ANTAR"/>
    <property type="match status" value="1"/>
</dbReference>
<dbReference type="SMART" id="SM01012">
    <property type="entry name" value="ANTAR"/>
    <property type="match status" value="1"/>
</dbReference>
<protein>
    <submittedName>
        <fullName evidence="6">ANTAR domain protein</fullName>
    </submittedName>
</protein>
<dbReference type="Gene3D" id="3.30.450.40">
    <property type="match status" value="1"/>
</dbReference>
<evidence type="ECO:0000313" key="7">
    <source>
        <dbReference type="Proteomes" id="UP000292235"/>
    </source>
</evidence>
<dbReference type="GO" id="GO:0003723">
    <property type="term" value="F:RNA binding"/>
    <property type="evidence" value="ECO:0007669"/>
    <property type="project" value="InterPro"/>
</dbReference>
<organism evidence="6 7">
    <name type="scientific">Streptomonospora litoralis</name>
    <dbReference type="NCBI Taxonomy" id="2498135"/>
    <lineage>
        <taxon>Bacteria</taxon>
        <taxon>Bacillati</taxon>
        <taxon>Actinomycetota</taxon>
        <taxon>Actinomycetes</taxon>
        <taxon>Streptosporangiales</taxon>
        <taxon>Nocardiopsidaceae</taxon>
        <taxon>Streptomonospora</taxon>
    </lineage>
</organism>
<keyword evidence="3" id="KW-0805">Transcription regulation</keyword>
<reference evidence="6 7" key="1">
    <citation type="submission" date="2019-02" db="EMBL/GenBank/DDBJ databases">
        <authorList>
            <person name="Khodamoradi S."/>
            <person name="Hahnke R.L."/>
            <person name="Kaempfer P."/>
            <person name="Schumann P."/>
            <person name="Rohde M."/>
            <person name="Steinert M."/>
            <person name="Luzhetskyy A."/>
            <person name="Wink J."/>
            <person name="Ruckert C."/>
        </authorList>
    </citation>
    <scope>NUCLEOTIDE SEQUENCE [LARGE SCALE GENOMIC DNA]</scope>
    <source>
        <strain evidence="6 7">M2</strain>
    </source>
</reference>
<dbReference type="Gene3D" id="1.10.10.10">
    <property type="entry name" value="Winged helix-like DNA-binding domain superfamily/Winged helix DNA-binding domain"/>
    <property type="match status" value="1"/>
</dbReference>
<dbReference type="EMBL" id="CP036455">
    <property type="protein sequence ID" value="QBI53489.1"/>
    <property type="molecule type" value="Genomic_DNA"/>
</dbReference>
<gene>
    <name evidence="6" type="ORF">EKD16_08475</name>
</gene>
<proteinExistence type="predicted"/>
<dbReference type="InterPro" id="IPR011006">
    <property type="entry name" value="CheY-like_superfamily"/>
</dbReference>